<sequence length="254" mass="28614">MVYIVLSNATANTSLNKFKSVVETVKELSDEVTFSFDQNQISFLAMDMSHVSLTQLCWASPLCDIYQVQSETQMTVSLKLLSKVFKCSQKGDLMSLTYSPGESRCIVAFGPTVDNMTSVFHLPLMDPLDIEQLQVPDDLEFSHSCSYNAKEFETCVKNISSFSESCTIKMCSKDCFLKCDQAQFKMTNPAEYQFDSTLEHTYAVKYLTVFCKAAQVSERCIVHQDENMPLCLVYPIGECSSLSFHLAPKLDDNE</sequence>
<dbReference type="CDD" id="cd00577">
    <property type="entry name" value="PCNA"/>
    <property type="match status" value="1"/>
</dbReference>
<reference evidence="7 8" key="1">
    <citation type="submission" date="2016-07" db="EMBL/GenBank/DDBJ databases">
        <title>Pervasive Adenine N6-methylation of Active Genes in Fungi.</title>
        <authorList>
            <consortium name="DOE Joint Genome Institute"/>
            <person name="Mondo S.J."/>
            <person name="Dannebaum R.O."/>
            <person name="Kuo R.C."/>
            <person name="Labutti K."/>
            <person name="Haridas S."/>
            <person name="Kuo A."/>
            <person name="Salamov A."/>
            <person name="Ahrendt S.R."/>
            <person name="Lipzen A."/>
            <person name="Sullivan W."/>
            <person name="Andreopoulos W.B."/>
            <person name="Clum A."/>
            <person name="Lindquist E."/>
            <person name="Daum C."/>
            <person name="Ramamoorthy G.K."/>
            <person name="Gryganskyi A."/>
            <person name="Culley D."/>
            <person name="Magnuson J.K."/>
            <person name="James T.Y."/>
            <person name="O'Malley M.A."/>
            <person name="Stajich J.E."/>
            <person name="Spatafora J.W."/>
            <person name="Visel A."/>
            <person name="Grigoriev I.V."/>
        </authorList>
    </citation>
    <scope>NUCLEOTIDE SEQUENCE [LARGE SCALE GENOMIC DNA]</scope>
    <source>
        <strain evidence="7 8">PL171</strain>
    </source>
</reference>
<dbReference type="Pfam" id="PF02747">
    <property type="entry name" value="PCNA_C"/>
    <property type="match status" value="1"/>
</dbReference>
<evidence type="ECO:0000259" key="5">
    <source>
        <dbReference type="Pfam" id="PF00705"/>
    </source>
</evidence>
<keyword evidence="3" id="KW-0539">Nucleus</keyword>
<dbReference type="GO" id="GO:0005634">
    <property type="term" value="C:nucleus"/>
    <property type="evidence" value="ECO:0007669"/>
    <property type="project" value="UniProtKB-SubCell"/>
</dbReference>
<evidence type="ECO:0000256" key="2">
    <source>
        <dbReference type="ARBA" id="ARBA00023125"/>
    </source>
</evidence>
<dbReference type="Pfam" id="PF00705">
    <property type="entry name" value="PCNA_N"/>
    <property type="match status" value="1"/>
</dbReference>
<feature type="domain" description="Proliferating cell nuclear antigen PCNA C-terminal" evidence="6">
    <location>
        <begin position="138"/>
        <end position="249"/>
    </location>
</feature>
<dbReference type="InterPro" id="IPR000730">
    <property type="entry name" value="Pr_cel_nuc_antig"/>
</dbReference>
<comment type="subcellular location">
    <subcellularLocation>
        <location evidence="3">Nucleus</location>
    </subcellularLocation>
</comment>
<protein>
    <recommendedName>
        <fullName evidence="3">DNA sliding clamp PCNA</fullName>
    </recommendedName>
</protein>
<proteinExistence type="inferred from homology"/>
<dbReference type="NCBIfam" id="TIGR00590">
    <property type="entry name" value="pcna"/>
    <property type="match status" value="1"/>
</dbReference>
<evidence type="ECO:0000313" key="8">
    <source>
        <dbReference type="Proteomes" id="UP000193411"/>
    </source>
</evidence>
<dbReference type="PRINTS" id="PR00339">
    <property type="entry name" value="PCNACYCLIN"/>
</dbReference>
<evidence type="ECO:0000256" key="1">
    <source>
        <dbReference type="ARBA" id="ARBA00010462"/>
    </source>
</evidence>
<keyword evidence="4" id="KW-0235">DNA replication</keyword>
<evidence type="ECO:0000259" key="6">
    <source>
        <dbReference type="Pfam" id="PF02747"/>
    </source>
</evidence>
<dbReference type="InterPro" id="IPR022649">
    <property type="entry name" value="Pr_cel_nuc_antig_C"/>
</dbReference>
<dbReference type="AlphaFoldDB" id="A0A1Y2GCM9"/>
<accession>A0A1Y2GCM9</accession>
<name>A0A1Y2GCM9_9FUNG</name>
<gene>
    <name evidence="7" type="ORF">BCR44DRAFT_1398540</name>
</gene>
<feature type="domain" description="Proliferating cell nuclear antigen PCNA N-terminal" evidence="5">
    <location>
        <begin position="18"/>
        <end position="126"/>
    </location>
</feature>
<dbReference type="PANTHER" id="PTHR11352">
    <property type="entry name" value="PROLIFERATING CELL NUCLEAR ANTIGEN"/>
    <property type="match status" value="1"/>
</dbReference>
<dbReference type="GO" id="GO:0030337">
    <property type="term" value="F:DNA polymerase processivity factor activity"/>
    <property type="evidence" value="ECO:0007669"/>
    <property type="project" value="InterPro"/>
</dbReference>
<keyword evidence="8" id="KW-1185">Reference proteome</keyword>
<dbReference type="Proteomes" id="UP000193411">
    <property type="component" value="Unassembled WGS sequence"/>
</dbReference>
<keyword evidence="2 4" id="KW-0238">DNA-binding</keyword>
<dbReference type="GO" id="GO:0006272">
    <property type="term" value="P:leading strand elongation"/>
    <property type="evidence" value="ECO:0007669"/>
    <property type="project" value="TreeGrafter"/>
</dbReference>
<comment type="caution">
    <text evidence="7">The sequence shown here is derived from an EMBL/GenBank/DDBJ whole genome shotgun (WGS) entry which is preliminary data.</text>
</comment>
<dbReference type="STRING" id="765915.A0A1Y2GCM9"/>
<dbReference type="Gene3D" id="3.70.10.10">
    <property type="match status" value="1"/>
</dbReference>
<dbReference type="OrthoDB" id="534348at2759"/>
<dbReference type="GO" id="GO:0006275">
    <property type="term" value="P:regulation of DNA replication"/>
    <property type="evidence" value="ECO:0007669"/>
    <property type="project" value="InterPro"/>
</dbReference>
<dbReference type="PANTHER" id="PTHR11352:SF0">
    <property type="entry name" value="PROLIFERATING CELL NUCLEAR ANTIGEN"/>
    <property type="match status" value="1"/>
</dbReference>
<evidence type="ECO:0000256" key="4">
    <source>
        <dbReference type="RuleBase" id="RU003671"/>
    </source>
</evidence>
<dbReference type="SUPFAM" id="SSF55979">
    <property type="entry name" value="DNA clamp"/>
    <property type="match status" value="2"/>
</dbReference>
<evidence type="ECO:0000256" key="3">
    <source>
        <dbReference type="RuleBase" id="RU000641"/>
    </source>
</evidence>
<comment type="similarity">
    <text evidence="1 4">Belongs to the PCNA family.</text>
</comment>
<organism evidence="7 8">
    <name type="scientific">Catenaria anguillulae PL171</name>
    <dbReference type="NCBI Taxonomy" id="765915"/>
    <lineage>
        <taxon>Eukaryota</taxon>
        <taxon>Fungi</taxon>
        <taxon>Fungi incertae sedis</taxon>
        <taxon>Blastocladiomycota</taxon>
        <taxon>Blastocladiomycetes</taxon>
        <taxon>Blastocladiales</taxon>
        <taxon>Catenariaceae</taxon>
        <taxon>Catenaria</taxon>
    </lineage>
</organism>
<dbReference type="EMBL" id="MCFL01000482">
    <property type="protein sequence ID" value="ORZ07072.1"/>
    <property type="molecule type" value="Genomic_DNA"/>
</dbReference>
<dbReference type="GO" id="GO:0003677">
    <property type="term" value="F:DNA binding"/>
    <property type="evidence" value="ECO:0007669"/>
    <property type="project" value="UniProtKB-KW"/>
</dbReference>
<dbReference type="InterPro" id="IPR022648">
    <property type="entry name" value="Pr_cel_nuc_antig_N"/>
</dbReference>
<evidence type="ECO:0000313" key="7">
    <source>
        <dbReference type="EMBL" id="ORZ07072.1"/>
    </source>
</evidence>
<dbReference type="InterPro" id="IPR046938">
    <property type="entry name" value="DNA_clamp_sf"/>
</dbReference>
<comment type="function">
    <text evidence="3">This protein is an auxiliary protein of DNA polymerase delta and is involved in the control of eukaryotic DNA replication by increasing the polymerase's processivity during elongation of the leading strand.</text>
</comment>